<proteinExistence type="predicted"/>
<feature type="compositionally biased region" description="Basic and acidic residues" evidence="1">
    <location>
        <begin position="62"/>
        <end position="74"/>
    </location>
</feature>
<dbReference type="HOGENOM" id="CLU_179056_2_1_4"/>
<keyword evidence="3" id="KW-1185">Reference proteome</keyword>
<name>A9C3I2_DELAS</name>
<evidence type="ECO:0008006" key="4">
    <source>
        <dbReference type="Google" id="ProtNLM"/>
    </source>
</evidence>
<reference evidence="2 3" key="1">
    <citation type="journal article" date="2004" name="Appl. Environ. Microbiol.">
        <title>Mineralization of individual congeners of linear alkylbenzenesulfonate by defined pairs of heterotrophic bacteria.</title>
        <authorList>
            <person name="Schleheck D."/>
            <person name="Knepper T.P."/>
            <person name="Fischer K."/>
            <person name="Cook A.M."/>
        </authorList>
    </citation>
    <scope>NUCLEOTIDE SEQUENCE [LARGE SCALE GENOMIC DNA]</scope>
    <source>
        <strain evidence="3">DSM 14801 / SPH-1</strain>
    </source>
</reference>
<dbReference type="Proteomes" id="UP000000784">
    <property type="component" value="Chromosome"/>
</dbReference>
<dbReference type="KEGG" id="dac:Daci_4664"/>
<protein>
    <recommendedName>
        <fullName evidence="4">DUF2188 domain-containing protein</fullName>
    </recommendedName>
</protein>
<dbReference type="AlphaFoldDB" id="A9C3I2"/>
<dbReference type="InterPro" id="IPR018691">
    <property type="entry name" value="DUF2188"/>
</dbReference>
<reference evidence="3" key="2">
    <citation type="submission" date="2007-11" db="EMBL/GenBank/DDBJ databases">
        <title>Complete sequence of Delftia acidovorans DSM 14801 / SPH-1.</title>
        <authorList>
            <person name="Copeland A."/>
            <person name="Lucas S."/>
            <person name="Lapidus A."/>
            <person name="Barry K."/>
            <person name="Glavina del Rio T."/>
            <person name="Dalin E."/>
            <person name="Tice H."/>
            <person name="Pitluck S."/>
            <person name="Lowry S."/>
            <person name="Clum A."/>
            <person name="Schmutz J."/>
            <person name="Larimer F."/>
            <person name="Land M."/>
            <person name="Hauser L."/>
            <person name="Kyrpides N."/>
            <person name="Kim E."/>
            <person name="Schleheck D."/>
            <person name="Richardson P."/>
        </authorList>
    </citation>
    <scope>NUCLEOTIDE SEQUENCE [LARGE SCALE GENOMIC DNA]</scope>
    <source>
        <strain evidence="3">DSM 14801 / SPH-1</strain>
    </source>
</reference>
<gene>
    <name evidence="2" type="ordered locus">Daci_4664</name>
</gene>
<feature type="region of interest" description="Disordered" evidence="1">
    <location>
        <begin position="54"/>
        <end position="74"/>
    </location>
</feature>
<dbReference type="RefSeq" id="WP_012206463.1">
    <property type="nucleotide sequence ID" value="NC_010002.1"/>
</dbReference>
<evidence type="ECO:0000313" key="2">
    <source>
        <dbReference type="EMBL" id="ABX37293.1"/>
    </source>
</evidence>
<feature type="region of interest" description="Disordered" evidence="1">
    <location>
        <begin position="1"/>
        <end position="35"/>
    </location>
</feature>
<dbReference type="EMBL" id="CP000884">
    <property type="protein sequence ID" value="ABX37293.1"/>
    <property type="molecule type" value="Genomic_DNA"/>
</dbReference>
<accession>A9C3I2</accession>
<organism evidence="2 3">
    <name type="scientific">Delftia acidovorans (strain DSM 14801 / SPH-1)</name>
    <dbReference type="NCBI Taxonomy" id="398578"/>
    <lineage>
        <taxon>Bacteria</taxon>
        <taxon>Pseudomonadati</taxon>
        <taxon>Pseudomonadota</taxon>
        <taxon>Betaproteobacteria</taxon>
        <taxon>Burkholderiales</taxon>
        <taxon>Comamonadaceae</taxon>
        <taxon>Delftia</taxon>
    </lineage>
</organism>
<evidence type="ECO:0000313" key="3">
    <source>
        <dbReference type="Proteomes" id="UP000000784"/>
    </source>
</evidence>
<dbReference type="Pfam" id="PF09954">
    <property type="entry name" value="DUF2188"/>
    <property type="match status" value="1"/>
</dbReference>
<dbReference type="STRING" id="398578.Daci_4664"/>
<sequence>MAKSHHVVPNKSGGWDVKAGGAQRASVHTSTKQEAVDIGRTISRNQGSEFYIHNKNGQIAQKDSHGSDPRSIKG</sequence>
<evidence type="ECO:0000256" key="1">
    <source>
        <dbReference type="SAM" id="MobiDB-lite"/>
    </source>
</evidence>
<dbReference type="GeneID" id="31503118"/>